<dbReference type="Pfam" id="PF00069">
    <property type="entry name" value="Pkinase"/>
    <property type="match status" value="1"/>
</dbReference>
<dbReference type="EMBL" id="JAXCGZ010014198">
    <property type="protein sequence ID" value="KAK7071597.1"/>
    <property type="molecule type" value="Genomic_DNA"/>
</dbReference>
<accession>A0AAN8WV47</accession>
<dbReference type="InterPro" id="IPR000719">
    <property type="entry name" value="Prot_kinase_dom"/>
</dbReference>
<proteinExistence type="predicted"/>
<keyword evidence="1" id="KW-0472">Membrane</keyword>
<dbReference type="PROSITE" id="PS00108">
    <property type="entry name" value="PROTEIN_KINASE_ST"/>
    <property type="match status" value="1"/>
</dbReference>
<dbReference type="GO" id="GO:0004674">
    <property type="term" value="F:protein serine/threonine kinase activity"/>
    <property type="evidence" value="ECO:0007669"/>
    <property type="project" value="TreeGrafter"/>
</dbReference>
<keyword evidence="1" id="KW-0812">Transmembrane</keyword>
<evidence type="ECO:0000256" key="1">
    <source>
        <dbReference type="SAM" id="Phobius"/>
    </source>
</evidence>
<sequence length="406" mass="47418">QTLASFKWFIQTRNCVLVSINMALLKYQSFPLLNHVFRHFLRRTECGTSIAERERKWNSFKWPLLYEIWYNIQLNQINKKLRRGKKSPVHDEWYHSWRLVLCLVITIIIWITSITYIQRRFVLKAAVQSQHTSEGCTILEKWNEKYDIEIYKFSDISISKTKRLGSGKYADVYRLDEKYKGYCVKIYENSGKKSFLREVSALLKLRDIKGIPYVLGVCEYPPCIILSEHQMTLGRWFRRHEQSAHDLVDVALQICKLVTSVHRKGICHNDIKSNNVMIDLTKAGPKVTLIDFGLACKPGDIIFPRGRANVEYLMARWQKMTFYAQSLYLGGPASRSTDTYAVAILLKKMFASQRGHCFHGLHSQLLEQTAGDGTNCNMKLIIFELNCVKYKLKLENWDPLIRRNTN</sequence>
<evidence type="ECO:0000313" key="3">
    <source>
        <dbReference type="EMBL" id="KAK7071597.1"/>
    </source>
</evidence>
<dbReference type="Proteomes" id="UP001381693">
    <property type="component" value="Unassembled WGS sequence"/>
</dbReference>
<keyword evidence="4" id="KW-1185">Reference proteome</keyword>
<dbReference type="InterPro" id="IPR051681">
    <property type="entry name" value="Ser/Thr_Kinases-Pseudokinases"/>
</dbReference>
<dbReference type="PROSITE" id="PS50011">
    <property type="entry name" value="PROTEIN_KINASE_DOM"/>
    <property type="match status" value="1"/>
</dbReference>
<dbReference type="SUPFAM" id="SSF56112">
    <property type="entry name" value="Protein kinase-like (PK-like)"/>
    <property type="match status" value="1"/>
</dbReference>
<dbReference type="GO" id="GO:0005524">
    <property type="term" value="F:ATP binding"/>
    <property type="evidence" value="ECO:0007669"/>
    <property type="project" value="InterPro"/>
</dbReference>
<gene>
    <name evidence="3" type="ORF">SK128_002786</name>
</gene>
<organism evidence="3 4">
    <name type="scientific">Halocaridina rubra</name>
    <name type="common">Hawaiian red shrimp</name>
    <dbReference type="NCBI Taxonomy" id="373956"/>
    <lineage>
        <taxon>Eukaryota</taxon>
        <taxon>Metazoa</taxon>
        <taxon>Ecdysozoa</taxon>
        <taxon>Arthropoda</taxon>
        <taxon>Crustacea</taxon>
        <taxon>Multicrustacea</taxon>
        <taxon>Malacostraca</taxon>
        <taxon>Eumalacostraca</taxon>
        <taxon>Eucarida</taxon>
        <taxon>Decapoda</taxon>
        <taxon>Pleocyemata</taxon>
        <taxon>Caridea</taxon>
        <taxon>Atyoidea</taxon>
        <taxon>Atyidae</taxon>
        <taxon>Halocaridina</taxon>
    </lineage>
</organism>
<feature type="domain" description="Protein kinase" evidence="2">
    <location>
        <begin position="158"/>
        <end position="406"/>
    </location>
</feature>
<evidence type="ECO:0000313" key="4">
    <source>
        <dbReference type="Proteomes" id="UP001381693"/>
    </source>
</evidence>
<name>A0AAN8WV47_HALRR</name>
<dbReference type="PANTHER" id="PTHR44329">
    <property type="entry name" value="SERINE/THREONINE-PROTEIN KINASE TNNI3K-RELATED"/>
    <property type="match status" value="1"/>
</dbReference>
<dbReference type="AlphaFoldDB" id="A0AAN8WV47"/>
<feature type="transmembrane region" description="Helical" evidence="1">
    <location>
        <begin position="97"/>
        <end position="117"/>
    </location>
</feature>
<keyword evidence="1" id="KW-1133">Transmembrane helix</keyword>
<dbReference type="InterPro" id="IPR011009">
    <property type="entry name" value="Kinase-like_dom_sf"/>
</dbReference>
<comment type="caution">
    <text evidence="3">The sequence shown here is derived from an EMBL/GenBank/DDBJ whole genome shotgun (WGS) entry which is preliminary data.</text>
</comment>
<reference evidence="3 4" key="1">
    <citation type="submission" date="2023-11" db="EMBL/GenBank/DDBJ databases">
        <title>Halocaridina rubra genome assembly.</title>
        <authorList>
            <person name="Smith C."/>
        </authorList>
    </citation>
    <scope>NUCLEOTIDE SEQUENCE [LARGE SCALE GENOMIC DNA]</scope>
    <source>
        <strain evidence="3">EP-1</strain>
        <tissue evidence="3">Whole</tissue>
    </source>
</reference>
<dbReference type="SMART" id="SM00220">
    <property type="entry name" value="S_TKc"/>
    <property type="match status" value="1"/>
</dbReference>
<evidence type="ECO:0000259" key="2">
    <source>
        <dbReference type="PROSITE" id="PS50011"/>
    </source>
</evidence>
<dbReference type="InterPro" id="IPR008271">
    <property type="entry name" value="Ser/Thr_kinase_AS"/>
</dbReference>
<feature type="non-terminal residue" evidence="3">
    <location>
        <position position="1"/>
    </location>
</feature>
<dbReference type="Gene3D" id="1.10.510.10">
    <property type="entry name" value="Transferase(Phosphotransferase) domain 1"/>
    <property type="match status" value="1"/>
</dbReference>
<protein>
    <recommendedName>
        <fullName evidence="2">Protein kinase domain-containing protein</fullName>
    </recommendedName>
</protein>